<evidence type="ECO:0000256" key="1">
    <source>
        <dbReference type="SAM" id="Phobius"/>
    </source>
</evidence>
<feature type="transmembrane region" description="Helical" evidence="1">
    <location>
        <begin position="21"/>
        <end position="38"/>
    </location>
</feature>
<feature type="transmembrane region" description="Helical" evidence="1">
    <location>
        <begin position="60"/>
        <end position="78"/>
    </location>
</feature>
<dbReference type="EMBL" id="OBEK01000002">
    <property type="protein sequence ID" value="SNZ11763.1"/>
    <property type="molecule type" value="Genomic_DNA"/>
</dbReference>
<dbReference type="Pfam" id="PF07853">
    <property type="entry name" value="DUF1648"/>
    <property type="match status" value="1"/>
</dbReference>
<dbReference type="InterPro" id="IPR012867">
    <property type="entry name" value="DUF1648"/>
</dbReference>
<feature type="domain" description="DUF1648" evidence="2">
    <location>
        <begin position="25"/>
        <end position="68"/>
    </location>
</feature>
<gene>
    <name evidence="3" type="ORF">SAMN05421503_2137</name>
</gene>
<feature type="transmembrane region" description="Helical" evidence="1">
    <location>
        <begin position="113"/>
        <end position="133"/>
    </location>
</feature>
<reference evidence="4" key="1">
    <citation type="submission" date="2017-09" db="EMBL/GenBank/DDBJ databases">
        <authorList>
            <person name="Varghese N."/>
            <person name="Submissions S."/>
        </authorList>
    </citation>
    <scope>NUCLEOTIDE SEQUENCE [LARGE SCALE GENOMIC DNA]</scope>
    <source>
        <strain evidence="4">CGMCC 1.8913</strain>
    </source>
</reference>
<sequence>MQKQLHLPKTRSEKVWDTIGISSWLTTVLFLIIIWQHLPEQTPLHMGITGKADDWAAKESLLLLPALSVINFFLLHLLEKNPHLHNQPERLNEQNAAAFYLLSRKTLNKLKNLGVLLLSSIAAEFSMVALGWINHGSTWLMIIALLIYLYPIIEVIWKQRKIK</sequence>
<accession>A0A285NS69</accession>
<dbReference type="RefSeq" id="WP_097041857.1">
    <property type="nucleotide sequence ID" value="NZ_OBEK01000002.1"/>
</dbReference>
<evidence type="ECO:0000313" key="3">
    <source>
        <dbReference type="EMBL" id="SNZ11763.1"/>
    </source>
</evidence>
<dbReference type="Proteomes" id="UP000219356">
    <property type="component" value="Unassembled WGS sequence"/>
</dbReference>
<evidence type="ECO:0000313" key="4">
    <source>
        <dbReference type="Proteomes" id="UP000219356"/>
    </source>
</evidence>
<protein>
    <recommendedName>
        <fullName evidence="2">DUF1648 domain-containing protein</fullName>
    </recommendedName>
</protein>
<organism evidence="3 4">
    <name type="scientific">Terribacillus aidingensis</name>
    <dbReference type="NCBI Taxonomy" id="586416"/>
    <lineage>
        <taxon>Bacteria</taxon>
        <taxon>Bacillati</taxon>
        <taxon>Bacillota</taxon>
        <taxon>Bacilli</taxon>
        <taxon>Bacillales</taxon>
        <taxon>Bacillaceae</taxon>
        <taxon>Terribacillus</taxon>
    </lineage>
</organism>
<evidence type="ECO:0000259" key="2">
    <source>
        <dbReference type="Pfam" id="PF07853"/>
    </source>
</evidence>
<keyword evidence="1" id="KW-0472">Membrane</keyword>
<keyword evidence="4" id="KW-1185">Reference proteome</keyword>
<keyword evidence="1" id="KW-0812">Transmembrane</keyword>
<proteinExistence type="predicted"/>
<feature type="transmembrane region" description="Helical" evidence="1">
    <location>
        <begin position="139"/>
        <end position="157"/>
    </location>
</feature>
<name>A0A285NS69_9BACI</name>
<keyword evidence="1" id="KW-1133">Transmembrane helix</keyword>
<dbReference type="OrthoDB" id="9808690at2"/>
<dbReference type="AlphaFoldDB" id="A0A285NS69"/>